<organism evidence="1 2">
    <name type="scientific">Zalaria obscura</name>
    <dbReference type="NCBI Taxonomy" id="2024903"/>
    <lineage>
        <taxon>Eukaryota</taxon>
        <taxon>Fungi</taxon>
        <taxon>Dikarya</taxon>
        <taxon>Ascomycota</taxon>
        <taxon>Pezizomycotina</taxon>
        <taxon>Dothideomycetes</taxon>
        <taxon>Dothideomycetidae</taxon>
        <taxon>Dothideales</taxon>
        <taxon>Zalariaceae</taxon>
        <taxon>Zalaria</taxon>
    </lineage>
</organism>
<evidence type="ECO:0000313" key="2">
    <source>
        <dbReference type="Proteomes" id="UP001320706"/>
    </source>
</evidence>
<reference evidence="1" key="1">
    <citation type="submission" date="2024-02" db="EMBL/GenBank/DDBJ databases">
        <title>Metagenome Assembled Genome of Zalaria obscura JY119.</title>
        <authorList>
            <person name="Vighnesh L."/>
            <person name="Jagadeeshwari U."/>
            <person name="Venkata Ramana C."/>
            <person name="Sasikala C."/>
        </authorList>
    </citation>
    <scope>NUCLEOTIDE SEQUENCE</scope>
    <source>
        <strain evidence="1">JY119</strain>
    </source>
</reference>
<proteinExistence type="predicted"/>
<keyword evidence="2" id="KW-1185">Reference proteome</keyword>
<dbReference type="Proteomes" id="UP001320706">
    <property type="component" value="Unassembled WGS sequence"/>
</dbReference>
<protein>
    <submittedName>
        <fullName evidence="1">Uncharacterized protein</fullName>
    </submittedName>
</protein>
<gene>
    <name evidence="1" type="ORF">M8818_004210</name>
</gene>
<sequence length="860" mass="90595">MKNHFLSALAIAGAASALTVSPDATQSGCYYHVANIGAFNTYMSHDWSTGAFSQDVSDLNASTYTVNAGNSPYARRFDVANIGASTSPYAVTLSVPGGQTSGPISVSQITTAYDDILYGSVRTIAMISNVPGTTHGFSFYSSDTQEVDFAFITSDISVAHITNEQTSDAEEASSYTVKAPSDAATAWHEYRLDWTSNATYFYIDGTLVYNITDNVPSQPGFWLWNNWSNGNSWAAGPPAKDSVLKIRGIEAYFNRTSVATGSASCAVASSTTSKTSSSTAKAATTTSSSSSTKAATTTTSTAAASTCSSGAPQQSAYGQCGGINWTGATCCVSGWTCQYQNDFYYQCVQSTATSTTSSSAQATTTTTSSKTSSTTTAKTSTTAAASTSKVAAYGQCGGYGYSGSTTCVSGYTCTHKDHLKLIIVDHEHAVDDYFMYVDIDDAMKQVAETLQAALDSWHNRTCAPKEDARILSPSSCHSETLKMSAGQAQYYPPPPQADHHYSPPPQQQAYFPPPGSQPTPPAKNGYGTPPPPQQHYPPTDDRRTSYASPSAQQHFAGPSGHTPPPIGVAFSSPSPQPQNLPIYPGPPQNAPPPNDEKRASLSSPGASQALNTSQATNMPGGAPSQTHFVGAGATVDDVGTFNGGSYRVSHRDTNTILTIQLAVGCPLTVKPGAMIAMSPTITLKGAVKFSLKKLVVGGEMSHSHYTGPGELLLAPPSLGDITNIRLEGKETWSVGKDAFLACTQGVQKDYKSQSFSKAMFSGEGLFIYKMSGVGLLWITSLGAIIRKDLQEGERYIIDNGHLVAWNCKYVLERVASGGIISNFSAGEGLVCKFTGSGTVFMQTRNPVAFAAYMSAQGMGA</sequence>
<evidence type="ECO:0000313" key="1">
    <source>
        <dbReference type="EMBL" id="KAK8207957.1"/>
    </source>
</evidence>
<comment type="caution">
    <text evidence="1">The sequence shown here is derived from an EMBL/GenBank/DDBJ whole genome shotgun (WGS) entry which is preliminary data.</text>
</comment>
<name>A0ACC3SD15_9PEZI</name>
<accession>A0ACC3SD15</accession>
<dbReference type="EMBL" id="JAMKPW020000020">
    <property type="protein sequence ID" value="KAK8207957.1"/>
    <property type="molecule type" value="Genomic_DNA"/>
</dbReference>